<evidence type="ECO:0000259" key="3">
    <source>
        <dbReference type="Pfam" id="PF02431"/>
    </source>
</evidence>
<evidence type="ECO:0000313" key="4">
    <source>
        <dbReference type="EMBL" id="KAK9918293.1"/>
    </source>
</evidence>
<dbReference type="InterPro" id="IPR016089">
    <property type="entry name" value="Chalcone_isomerase_bundle_sf"/>
</dbReference>
<evidence type="ECO:0000256" key="1">
    <source>
        <dbReference type="ARBA" id="ARBA00007166"/>
    </source>
</evidence>
<dbReference type="PANTHER" id="PTHR47698">
    <property type="entry name" value="FATTY-ACID-BINDING PROTEIN 3, CHLOROPLASTIC"/>
    <property type="match status" value="1"/>
</dbReference>
<dbReference type="InterPro" id="IPR036298">
    <property type="entry name" value="Chalcone_isomerase_sf"/>
</dbReference>
<comment type="caution">
    <text evidence="4">The sequence shown here is derived from an EMBL/GenBank/DDBJ whole genome shotgun (WGS) entry which is preliminary data.</text>
</comment>
<proteinExistence type="inferred from homology"/>
<dbReference type="InterPro" id="IPR016088">
    <property type="entry name" value="Chalcone_isomerase_3-sand"/>
</dbReference>
<accession>A0ABR2Z2W3</accession>
<keyword evidence="5" id="KW-1185">Reference proteome</keyword>
<dbReference type="SUPFAM" id="SSF54626">
    <property type="entry name" value="Chalcone isomerase"/>
    <property type="match status" value="1"/>
</dbReference>
<dbReference type="InterPro" id="IPR016087">
    <property type="entry name" value="Chalcone_isomerase"/>
</dbReference>
<sequence length="286" mass="31497">MYAPVQNCTHISPQTARLTGLTTAKRTKINCVHPQQNYRRCGPNLRSHQARLAPRRGVSIQCSSGLVVREQSTGVEFPEVISLWEGEKMRSVGAGVRAKKFAFVPVKVYAVTVYVEAEKAARELGVRQRGGFFDDNRDEDFTLALVDGAFAKALVVQLVRKVEGKQFYEALEEALVPRLRLAGDTGSLDKFGNFLSGRSLEKGTSVILFYRVEGVLEVALLPPGATDYSQAKPELRVESPMLCRALFEVYMGSESVVPDARAAWAAGARTLLSSEQVRRDTRKSGS</sequence>
<evidence type="ECO:0000256" key="2">
    <source>
        <dbReference type="RuleBase" id="RU361158"/>
    </source>
</evidence>
<dbReference type="EMBL" id="JALJOT010000001">
    <property type="protein sequence ID" value="KAK9918293.1"/>
    <property type="molecule type" value="Genomic_DNA"/>
</dbReference>
<organism evidence="4 5">
    <name type="scientific">Coccomyxa subellipsoidea</name>
    <dbReference type="NCBI Taxonomy" id="248742"/>
    <lineage>
        <taxon>Eukaryota</taxon>
        <taxon>Viridiplantae</taxon>
        <taxon>Chlorophyta</taxon>
        <taxon>core chlorophytes</taxon>
        <taxon>Trebouxiophyceae</taxon>
        <taxon>Trebouxiophyceae incertae sedis</taxon>
        <taxon>Coccomyxaceae</taxon>
        <taxon>Coccomyxa</taxon>
    </lineage>
</organism>
<dbReference type="Gene3D" id="1.10.890.20">
    <property type="match status" value="1"/>
</dbReference>
<dbReference type="Pfam" id="PF02431">
    <property type="entry name" value="Chalcone"/>
    <property type="match status" value="1"/>
</dbReference>
<name>A0ABR2Z2W3_9CHLO</name>
<feature type="domain" description="Chalcone isomerase" evidence="3">
    <location>
        <begin position="88"/>
        <end position="266"/>
    </location>
</feature>
<evidence type="ECO:0000313" key="5">
    <source>
        <dbReference type="Proteomes" id="UP001491310"/>
    </source>
</evidence>
<dbReference type="Proteomes" id="UP001491310">
    <property type="component" value="Unassembled WGS sequence"/>
</dbReference>
<comment type="similarity">
    <text evidence="1 2">Belongs to the chalcone isomerase family.</text>
</comment>
<protein>
    <recommendedName>
        <fullName evidence="2">Chalcone-flavonone isomerase family protein</fullName>
    </recommendedName>
</protein>
<gene>
    <name evidence="4" type="ORF">WJX75_002880</name>
</gene>
<dbReference type="Gene3D" id="3.50.70.10">
    <property type="match status" value="1"/>
</dbReference>
<reference evidence="4 5" key="1">
    <citation type="journal article" date="2024" name="Nat. Commun.">
        <title>Phylogenomics reveals the evolutionary origins of lichenization in chlorophyte algae.</title>
        <authorList>
            <person name="Puginier C."/>
            <person name="Libourel C."/>
            <person name="Otte J."/>
            <person name="Skaloud P."/>
            <person name="Haon M."/>
            <person name="Grisel S."/>
            <person name="Petersen M."/>
            <person name="Berrin J.G."/>
            <person name="Delaux P.M."/>
            <person name="Dal Grande F."/>
            <person name="Keller J."/>
        </authorList>
    </citation>
    <scope>NUCLEOTIDE SEQUENCE [LARGE SCALE GENOMIC DNA]</scope>
    <source>
        <strain evidence="4 5">SAG 216-7</strain>
    </source>
</reference>
<dbReference type="PANTHER" id="PTHR47698:SF2">
    <property type="entry name" value="FATTY-ACID-BINDING PROTEIN 3, CHLOROPLASTIC"/>
    <property type="match status" value="1"/>
</dbReference>